<evidence type="ECO:0000313" key="2">
    <source>
        <dbReference type="Proteomes" id="UP000811545"/>
    </source>
</evidence>
<dbReference type="SUPFAM" id="SSF143100">
    <property type="entry name" value="TTHA1013/TTHA0281-like"/>
    <property type="match status" value="1"/>
</dbReference>
<sequence>MSRRPQIKLTDVVSIAFETNGRGYMGFIVELPGAFIRGVTEQEAVAKVKKEVRLWVKWLGYEQKHDYKIQIVQRHRSSLPIEDADNEILIEADKETIGEKEFRSLYDLVWYSGETFLQLYINSKFKEWVDESRIRKTFYGDNPKTIREIFDHVKYCQCYYLSKMKITEEIEGDFMGIRKFCLEKLEDLYRRNNNSLKFGVANERWTLKKVLRRFIWHDRIHGKAMTRILEKQKQLRVIDEYDDPFHFMEATSYNMV</sequence>
<organism evidence="1 2">
    <name type="scientific">Psychracetigena formicireducens</name>
    <dbReference type="NCBI Taxonomy" id="2986056"/>
    <lineage>
        <taxon>Bacteria</taxon>
        <taxon>Bacillati</taxon>
        <taxon>Candidatus Lithacetigenota</taxon>
        <taxon>Candidatus Psychracetigena</taxon>
    </lineage>
</organism>
<reference evidence="1 2" key="1">
    <citation type="journal article" date="2021" name="bioRxiv">
        <title>Unique metabolic strategies in Hadean analogues reveal hints for primordial physiology.</title>
        <authorList>
            <person name="Nobu M.K."/>
            <person name="Nakai R."/>
            <person name="Tamazawa S."/>
            <person name="Mori H."/>
            <person name="Toyoda A."/>
            <person name="Ijiri A."/>
            <person name="Suzuki S."/>
            <person name="Kurokawa K."/>
            <person name="Kamagata Y."/>
            <person name="Tamaki H."/>
        </authorList>
    </citation>
    <scope>NUCLEOTIDE SEQUENCE [LARGE SCALE GENOMIC DNA]</scope>
    <source>
        <strain evidence="1">BS525</strain>
    </source>
</reference>
<protein>
    <recommendedName>
        <fullName evidence="3">Type II toxin-antitoxin system HicB family antitoxin</fullName>
    </recommendedName>
</protein>
<dbReference type="AlphaFoldDB" id="A0A9E2F6B6"/>
<evidence type="ECO:0008006" key="3">
    <source>
        <dbReference type="Google" id="ProtNLM"/>
    </source>
</evidence>
<name>A0A9E2F6B6_PSYF1</name>
<dbReference type="Proteomes" id="UP000811545">
    <property type="component" value="Unassembled WGS sequence"/>
</dbReference>
<accession>A0A9E2F6B6</accession>
<proteinExistence type="predicted"/>
<gene>
    <name evidence="1" type="ORF">DDT42_01070</name>
</gene>
<comment type="caution">
    <text evidence="1">The sequence shown here is derived from an EMBL/GenBank/DDBJ whole genome shotgun (WGS) entry which is preliminary data.</text>
</comment>
<dbReference type="EMBL" id="QLTW01000060">
    <property type="protein sequence ID" value="MBT9145200.1"/>
    <property type="molecule type" value="Genomic_DNA"/>
</dbReference>
<dbReference type="InterPro" id="IPR035069">
    <property type="entry name" value="TTHA1013/TTHA0281-like"/>
</dbReference>
<evidence type="ECO:0000313" key="1">
    <source>
        <dbReference type="EMBL" id="MBT9145200.1"/>
    </source>
</evidence>